<dbReference type="GO" id="GO:0030424">
    <property type="term" value="C:axon"/>
    <property type="evidence" value="ECO:0007669"/>
    <property type="project" value="TreeGrafter"/>
</dbReference>
<dbReference type="GO" id="GO:0008046">
    <property type="term" value="F:axon guidance receptor activity"/>
    <property type="evidence" value="ECO:0007669"/>
    <property type="project" value="TreeGrafter"/>
</dbReference>
<keyword evidence="2" id="KW-1015">Disulfide bond</keyword>
<name>A0A226DWH9_FOLCA</name>
<dbReference type="Pfam" id="PF13927">
    <property type="entry name" value="Ig_3"/>
    <property type="match status" value="1"/>
</dbReference>
<evidence type="ECO:0000256" key="3">
    <source>
        <dbReference type="ARBA" id="ARBA00023319"/>
    </source>
</evidence>
<dbReference type="AlphaFoldDB" id="A0A226DWH9"/>
<evidence type="ECO:0000313" key="7">
    <source>
        <dbReference type="Proteomes" id="UP000198287"/>
    </source>
</evidence>
<dbReference type="GO" id="GO:0007156">
    <property type="term" value="P:homophilic cell adhesion via plasma membrane adhesion molecules"/>
    <property type="evidence" value="ECO:0007669"/>
    <property type="project" value="TreeGrafter"/>
</dbReference>
<keyword evidence="4" id="KW-1133">Transmembrane helix</keyword>
<keyword evidence="7" id="KW-1185">Reference proteome</keyword>
<accession>A0A226DWH9</accession>
<feature type="transmembrane region" description="Helical" evidence="4">
    <location>
        <begin position="230"/>
        <end position="254"/>
    </location>
</feature>
<dbReference type="GO" id="GO:0005886">
    <property type="term" value="C:plasma membrane"/>
    <property type="evidence" value="ECO:0007669"/>
    <property type="project" value="TreeGrafter"/>
</dbReference>
<dbReference type="Proteomes" id="UP000198287">
    <property type="component" value="Unassembled WGS sequence"/>
</dbReference>
<dbReference type="PROSITE" id="PS50835">
    <property type="entry name" value="IG_LIKE"/>
    <property type="match status" value="1"/>
</dbReference>
<dbReference type="Pfam" id="PF07679">
    <property type="entry name" value="I-set"/>
    <property type="match status" value="1"/>
</dbReference>
<reference evidence="6 7" key="1">
    <citation type="submission" date="2015-12" db="EMBL/GenBank/DDBJ databases">
        <title>The genome of Folsomia candida.</title>
        <authorList>
            <person name="Faddeeva A."/>
            <person name="Derks M.F."/>
            <person name="Anvar Y."/>
            <person name="Smit S."/>
            <person name="Van Straalen N."/>
            <person name="Roelofs D."/>
        </authorList>
    </citation>
    <scope>NUCLEOTIDE SEQUENCE [LARGE SCALE GENOMIC DNA]</scope>
    <source>
        <strain evidence="6 7">VU population</strain>
        <tissue evidence="6">Whole body</tissue>
    </source>
</reference>
<dbReference type="Gene3D" id="2.60.40.10">
    <property type="entry name" value="Immunoglobulins"/>
    <property type="match status" value="2"/>
</dbReference>
<dbReference type="InterPro" id="IPR007110">
    <property type="entry name" value="Ig-like_dom"/>
</dbReference>
<feature type="domain" description="Ig-like" evidence="5">
    <location>
        <begin position="15"/>
        <end position="123"/>
    </location>
</feature>
<evidence type="ECO:0000256" key="2">
    <source>
        <dbReference type="ARBA" id="ARBA00023157"/>
    </source>
</evidence>
<feature type="non-terminal residue" evidence="6">
    <location>
        <position position="1"/>
    </location>
</feature>
<dbReference type="InterPro" id="IPR013098">
    <property type="entry name" value="Ig_I-set"/>
</dbReference>
<evidence type="ECO:0000256" key="1">
    <source>
        <dbReference type="ARBA" id="ARBA00022729"/>
    </source>
</evidence>
<dbReference type="GO" id="GO:0043025">
    <property type="term" value="C:neuronal cell body"/>
    <property type="evidence" value="ECO:0007669"/>
    <property type="project" value="TreeGrafter"/>
</dbReference>
<sequence length="277" mass="30336">IPVESPVEFPVESPPFIVQQPSTEEVLFFSGEGFVLPCEATGEPTPSFTWFKDGEEFDLGPTNDRIFLQPGSGSLVNTYYRPATLKNITDPRITTDPENGTLFFSTITEEDKSKDSFYYCKLNKMICLCTRPLPKVSWIKKGSPLPPGIEYLNYGKTLKINNVDFSANYGCNASNPVGYVYKDVYVNVIGDRVPEIVPDSGNDFDAPAEIVPESGNDFLAPEDPTESTAWVTWLASVTGSVAVLLVIAISVFIVRRRQGGNNDADDAVSQTDAPLAP</sequence>
<dbReference type="PANTHER" id="PTHR45080">
    <property type="entry name" value="CONTACTIN 5"/>
    <property type="match status" value="1"/>
</dbReference>
<dbReference type="InterPro" id="IPR003598">
    <property type="entry name" value="Ig_sub2"/>
</dbReference>
<dbReference type="SMART" id="SM00409">
    <property type="entry name" value="IG"/>
    <property type="match status" value="1"/>
</dbReference>
<dbReference type="InterPro" id="IPR003599">
    <property type="entry name" value="Ig_sub"/>
</dbReference>
<protein>
    <submittedName>
        <fullName evidence="6">Neuroglian</fullName>
    </submittedName>
</protein>
<organism evidence="6 7">
    <name type="scientific">Folsomia candida</name>
    <name type="common">Springtail</name>
    <dbReference type="NCBI Taxonomy" id="158441"/>
    <lineage>
        <taxon>Eukaryota</taxon>
        <taxon>Metazoa</taxon>
        <taxon>Ecdysozoa</taxon>
        <taxon>Arthropoda</taxon>
        <taxon>Hexapoda</taxon>
        <taxon>Collembola</taxon>
        <taxon>Entomobryomorpha</taxon>
        <taxon>Isotomoidea</taxon>
        <taxon>Isotomidae</taxon>
        <taxon>Proisotominae</taxon>
        <taxon>Folsomia</taxon>
    </lineage>
</organism>
<keyword evidence="4" id="KW-0472">Membrane</keyword>
<evidence type="ECO:0000256" key="4">
    <source>
        <dbReference type="SAM" id="Phobius"/>
    </source>
</evidence>
<evidence type="ECO:0000313" key="6">
    <source>
        <dbReference type="EMBL" id="OXA49077.1"/>
    </source>
</evidence>
<dbReference type="SUPFAM" id="SSF48726">
    <property type="entry name" value="Immunoglobulin"/>
    <property type="match status" value="1"/>
</dbReference>
<dbReference type="PANTHER" id="PTHR45080:SF8">
    <property type="entry name" value="IG-LIKE DOMAIN-CONTAINING PROTEIN"/>
    <property type="match status" value="1"/>
</dbReference>
<dbReference type="InterPro" id="IPR050958">
    <property type="entry name" value="Cell_Adh-Cytoskel_Orgn"/>
</dbReference>
<comment type="caution">
    <text evidence="6">The sequence shown here is derived from an EMBL/GenBank/DDBJ whole genome shotgun (WGS) entry which is preliminary data.</text>
</comment>
<keyword evidence="1" id="KW-0732">Signal</keyword>
<dbReference type="STRING" id="158441.A0A226DWH9"/>
<dbReference type="OrthoDB" id="6244967at2759"/>
<keyword evidence="3" id="KW-0393">Immunoglobulin domain</keyword>
<dbReference type="SMART" id="SM00408">
    <property type="entry name" value="IGc2"/>
    <property type="match status" value="1"/>
</dbReference>
<dbReference type="InterPro" id="IPR036179">
    <property type="entry name" value="Ig-like_dom_sf"/>
</dbReference>
<keyword evidence="4" id="KW-0812">Transmembrane</keyword>
<dbReference type="InterPro" id="IPR013783">
    <property type="entry name" value="Ig-like_fold"/>
</dbReference>
<proteinExistence type="predicted"/>
<dbReference type="EMBL" id="LNIX01000011">
    <property type="protein sequence ID" value="OXA49077.1"/>
    <property type="molecule type" value="Genomic_DNA"/>
</dbReference>
<evidence type="ECO:0000259" key="5">
    <source>
        <dbReference type="PROSITE" id="PS50835"/>
    </source>
</evidence>
<dbReference type="GO" id="GO:0050808">
    <property type="term" value="P:synapse organization"/>
    <property type="evidence" value="ECO:0007669"/>
    <property type="project" value="TreeGrafter"/>
</dbReference>
<gene>
    <name evidence="6" type="ORF">Fcan01_16385</name>
</gene>